<evidence type="ECO:0000313" key="1">
    <source>
        <dbReference type="EMBL" id="KAK2100657.1"/>
    </source>
</evidence>
<gene>
    <name evidence="1" type="ORF">P7K49_022005</name>
</gene>
<proteinExistence type="predicted"/>
<evidence type="ECO:0000313" key="2">
    <source>
        <dbReference type="Proteomes" id="UP001266305"/>
    </source>
</evidence>
<reference evidence="1 2" key="1">
    <citation type="submission" date="2023-05" db="EMBL/GenBank/DDBJ databases">
        <title>B98-5 Cell Line De Novo Hybrid Assembly: An Optical Mapping Approach.</title>
        <authorList>
            <person name="Kananen K."/>
            <person name="Auerbach J.A."/>
            <person name="Kautto E."/>
            <person name="Blachly J.S."/>
        </authorList>
    </citation>
    <scope>NUCLEOTIDE SEQUENCE [LARGE SCALE GENOMIC DNA]</scope>
    <source>
        <strain evidence="1">B95-8</strain>
        <tissue evidence="1">Cell line</tissue>
    </source>
</reference>
<accession>A0ABQ9UWN2</accession>
<sequence>MTDQAADGGTLAEPQSTKLTYTGWCEGTGTKLRRNATGPRKLCPTELCIYTMLNETCDLIVRLLGPNTDGWTQKNEGEQIMRKAVVAPIEMVFICINHFHVLCTQLHWCSEKNAAMTTATTDDLILCCVSGSHTSLVKDGHEDIIVL</sequence>
<protein>
    <submittedName>
        <fullName evidence="1">Uncharacterized protein</fullName>
    </submittedName>
</protein>
<keyword evidence="2" id="KW-1185">Reference proteome</keyword>
<comment type="caution">
    <text evidence="1">The sequence shown here is derived from an EMBL/GenBank/DDBJ whole genome shotgun (WGS) entry which is preliminary data.</text>
</comment>
<organism evidence="1 2">
    <name type="scientific">Saguinus oedipus</name>
    <name type="common">Cotton-top tamarin</name>
    <name type="synonym">Oedipomidas oedipus</name>
    <dbReference type="NCBI Taxonomy" id="9490"/>
    <lineage>
        <taxon>Eukaryota</taxon>
        <taxon>Metazoa</taxon>
        <taxon>Chordata</taxon>
        <taxon>Craniata</taxon>
        <taxon>Vertebrata</taxon>
        <taxon>Euteleostomi</taxon>
        <taxon>Mammalia</taxon>
        <taxon>Eutheria</taxon>
        <taxon>Euarchontoglires</taxon>
        <taxon>Primates</taxon>
        <taxon>Haplorrhini</taxon>
        <taxon>Platyrrhini</taxon>
        <taxon>Cebidae</taxon>
        <taxon>Callitrichinae</taxon>
        <taxon>Saguinus</taxon>
    </lineage>
</organism>
<dbReference type="EMBL" id="JASSZA010000010">
    <property type="protein sequence ID" value="KAK2100657.1"/>
    <property type="molecule type" value="Genomic_DNA"/>
</dbReference>
<dbReference type="Proteomes" id="UP001266305">
    <property type="component" value="Unassembled WGS sequence"/>
</dbReference>
<name>A0ABQ9UWN2_SAGOE</name>